<evidence type="ECO:0000313" key="2">
    <source>
        <dbReference type="EMBL" id="KHL02395.1"/>
    </source>
</evidence>
<dbReference type="EMBL" id="JTDL01000123">
    <property type="protein sequence ID" value="KHL02395.1"/>
    <property type="molecule type" value="Genomic_DNA"/>
</dbReference>
<dbReference type="AlphaFoldDB" id="A0A0B2AGP6"/>
<gene>
    <name evidence="2" type="ORF">LK10_12350</name>
</gene>
<reference evidence="2 3" key="1">
    <citation type="submission" date="2014-09" db="EMBL/GenBank/DDBJ databases">
        <title>Genome sequence of Sinomonas sp. MUSC 117.</title>
        <authorList>
            <person name="Lee L.-H."/>
        </authorList>
    </citation>
    <scope>NUCLEOTIDE SEQUENCE [LARGE SCALE GENOMIC DNA]</scope>
    <source>
        <strain evidence="2 3">MUSC 117</strain>
    </source>
</reference>
<accession>A0A0B2AGP6</accession>
<organism evidence="2 3">
    <name type="scientific">Sinomonas humi</name>
    <dbReference type="NCBI Taxonomy" id="1338436"/>
    <lineage>
        <taxon>Bacteria</taxon>
        <taxon>Bacillati</taxon>
        <taxon>Actinomycetota</taxon>
        <taxon>Actinomycetes</taxon>
        <taxon>Micrococcales</taxon>
        <taxon>Micrococcaceae</taxon>
        <taxon>Sinomonas</taxon>
    </lineage>
</organism>
<feature type="transmembrane region" description="Helical" evidence="1">
    <location>
        <begin position="141"/>
        <end position="168"/>
    </location>
</feature>
<feature type="transmembrane region" description="Helical" evidence="1">
    <location>
        <begin position="219"/>
        <end position="237"/>
    </location>
</feature>
<dbReference type="RefSeq" id="WP_043124085.1">
    <property type="nucleotide sequence ID" value="NZ_JTDL01000123.1"/>
</dbReference>
<evidence type="ECO:0000256" key="1">
    <source>
        <dbReference type="SAM" id="Phobius"/>
    </source>
</evidence>
<dbReference type="Proteomes" id="UP000030982">
    <property type="component" value="Unassembled WGS sequence"/>
</dbReference>
<proteinExistence type="predicted"/>
<feature type="transmembrane region" description="Helical" evidence="1">
    <location>
        <begin position="180"/>
        <end position="199"/>
    </location>
</feature>
<sequence>MIVIASIVALWLLVLSRLPSCVRQRGDLVFFVALPAALSATINYPTVFRSVDSALGLPGVASLMSGCLIMLSFGLFRTAIVKAVVAPEEQEPVLRRGLLQTTAAMTVYCVAFACASAAGAVPVDQPLGLPTFDAASQSDAGVFVFMATLCAFLAAVSVEVTIVCLRYLPQMASVMFRTGFTSVALGCVITVAAFAAKFLRQIIVLTFVGLDYEPFLQNAFQALEGIAALLLSFGLMLPSISERVAQWQLCERYHLLRLHPVWRRTAHASVVIDSVSVPLKGVLGRNPRARLHRALVEILDSNLAAGGTLLSESETKLVQKSEGALYA</sequence>
<evidence type="ECO:0000313" key="3">
    <source>
        <dbReference type="Proteomes" id="UP000030982"/>
    </source>
</evidence>
<keyword evidence="1" id="KW-1133">Transmembrane helix</keyword>
<keyword evidence="1" id="KW-0812">Transmembrane</keyword>
<comment type="caution">
    <text evidence="2">The sequence shown here is derived from an EMBL/GenBank/DDBJ whole genome shotgun (WGS) entry which is preliminary data.</text>
</comment>
<feature type="transmembrane region" description="Helical" evidence="1">
    <location>
        <begin position="97"/>
        <end position="121"/>
    </location>
</feature>
<keyword evidence="1" id="KW-0472">Membrane</keyword>
<feature type="transmembrane region" description="Helical" evidence="1">
    <location>
        <begin position="55"/>
        <end position="76"/>
    </location>
</feature>
<protein>
    <recommendedName>
        <fullName evidence="4">Integral membrane protein</fullName>
    </recommendedName>
</protein>
<name>A0A0B2AGP6_9MICC</name>
<dbReference type="OrthoDB" id="3718129at2"/>
<evidence type="ECO:0008006" key="4">
    <source>
        <dbReference type="Google" id="ProtNLM"/>
    </source>
</evidence>
<keyword evidence="3" id="KW-1185">Reference proteome</keyword>